<dbReference type="PROSITE" id="PS50956">
    <property type="entry name" value="HTH_ASNC_2"/>
    <property type="match status" value="1"/>
</dbReference>
<dbReference type="PANTHER" id="PTHR30154">
    <property type="entry name" value="LEUCINE-RESPONSIVE REGULATORY PROTEIN"/>
    <property type="match status" value="1"/>
</dbReference>
<dbReference type="AlphaFoldDB" id="A0A3N7HP87"/>
<reference evidence="6 7" key="2">
    <citation type="submission" date="2018-12" db="EMBL/GenBank/DDBJ databases">
        <title>Rhizobacter gummiphilus sp. nov., a rubber-degrading bacterium isolated from the soil of a botanical garden in Japan.</title>
        <authorList>
            <person name="Shunsuke S.S."/>
        </authorList>
    </citation>
    <scope>NUCLEOTIDE SEQUENCE [LARGE SCALE GENOMIC DNA]</scope>
    <source>
        <strain evidence="6 7">S-16</strain>
    </source>
</reference>
<dbReference type="InterPro" id="IPR019888">
    <property type="entry name" value="Tscrpt_reg_AsnC-like"/>
</dbReference>
<evidence type="ECO:0000259" key="5">
    <source>
        <dbReference type="PROSITE" id="PS50956"/>
    </source>
</evidence>
<dbReference type="SUPFAM" id="SSF46785">
    <property type="entry name" value="Winged helix' DNA-binding domain"/>
    <property type="match status" value="1"/>
</dbReference>
<dbReference type="PANTHER" id="PTHR30154:SF46">
    <property type="entry name" value="TRANSCRIPTIONAL REGULATORY PROTEIN"/>
    <property type="match status" value="1"/>
</dbReference>
<evidence type="ECO:0000256" key="4">
    <source>
        <dbReference type="SAM" id="MobiDB-lite"/>
    </source>
</evidence>
<dbReference type="InterPro" id="IPR011991">
    <property type="entry name" value="ArsR-like_HTH"/>
</dbReference>
<dbReference type="GO" id="GO:0043200">
    <property type="term" value="P:response to amino acid"/>
    <property type="evidence" value="ECO:0007669"/>
    <property type="project" value="TreeGrafter"/>
</dbReference>
<dbReference type="GO" id="GO:0006355">
    <property type="term" value="P:regulation of DNA-templated transcription"/>
    <property type="evidence" value="ECO:0007669"/>
    <property type="project" value="UniProtKB-ARBA"/>
</dbReference>
<evidence type="ECO:0000313" key="6">
    <source>
        <dbReference type="EMBL" id="RQP23997.1"/>
    </source>
</evidence>
<evidence type="ECO:0000256" key="2">
    <source>
        <dbReference type="ARBA" id="ARBA00023125"/>
    </source>
</evidence>
<reference evidence="6 7" key="1">
    <citation type="submission" date="2018-08" db="EMBL/GenBank/DDBJ databases">
        <authorList>
            <person name="Khan S.A."/>
            <person name="Jeon C.O."/>
            <person name="Chun B.H."/>
            <person name="Jeong S.E."/>
        </authorList>
    </citation>
    <scope>NUCLEOTIDE SEQUENCE [LARGE SCALE GENOMIC DNA]</scope>
    <source>
        <strain evidence="6 7">S-16</strain>
    </source>
</reference>
<name>A0A3N7HP87_9BURK</name>
<dbReference type="InterPro" id="IPR036388">
    <property type="entry name" value="WH-like_DNA-bd_sf"/>
</dbReference>
<evidence type="ECO:0000313" key="7">
    <source>
        <dbReference type="Proteomes" id="UP000267464"/>
    </source>
</evidence>
<comment type="caution">
    <text evidence="6">The sequence shown here is derived from an EMBL/GenBank/DDBJ whole genome shotgun (WGS) entry which is preliminary data.</text>
</comment>
<gene>
    <name evidence="6" type="ORF">DZC73_11665</name>
</gene>
<protein>
    <submittedName>
        <fullName evidence="6">Lrp/AsnC family transcriptional regulator</fullName>
    </submittedName>
</protein>
<sequence>MKPKSATPGKTPDPTDTEPHGASLDRYDIAILRELQSDARLSNTELASRIGLSAAPTWRRVKWLEDQRYITGYRAEIDRRKIGLGVLAFVRVDSERNNAAMTRELEEAIRHVPEVISCHYISGSGTFELQVMATDLDAFSRLCLDTLLTLPNVKDLHTSFSLGEVKAGAALPLSHLHTG</sequence>
<dbReference type="InterPro" id="IPR000485">
    <property type="entry name" value="AsnC-type_HTH_dom"/>
</dbReference>
<dbReference type="PRINTS" id="PR00033">
    <property type="entry name" value="HTHASNC"/>
</dbReference>
<dbReference type="GO" id="GO:0005829">
    <property type="term" value="C:cytosol"/>
    <property type="evidence" value="ECO:0007669"/>
    <property type="project" value="TreeGrafter"/>
</dbReference>
<dbReference type="InterPro" id="IPR019887">
    <property type="entry name" value="Tscrpt_reg_AsnC/Lrp_C"/>
</dbReference>
<dbReference type="Gene3D" id="1.10.10.10">
    <property type="entry name" value="Winged helix-like DNA-binding domain superfamily/Winged helix DNA-binding domain"/>
    <property type="match status" value="1"/>
</dbReference>
<dbReference type="Pfam" id="PF01037">
    <property type="entry name" value="AsnC_trans_reg"/>
    <property type="match status" value="1"/>
</dbReference>
<dbReference type="CDD" id="cd00090">
    <property type="entry name" value="HTH_ARSR"/>
    <property type="match status" value="1"/>
</dbReference>
<dbReference type="OrthoDB" id="8526125at2"/>
<accession>A0A3N7HP87</accession>
<dbReference type="InterPro" id="IPR036390">
    <property type="entry name" value="WH_DNA-bd_sf"/>
</dbReference>
<keyword evidence="2" id="KW-0238">DNA-binding</keyword>
<keyword evidence="1" id="KW-0805">Transcription regulation</keyword>
<dbReference type="SMART" id="SM00344">
    <property type="entry name" value="HTH_ASNC"/>
    <property type="match status" value="1"/>
</dbReference>
<dbReference type="Proteomes" id="UP000267464">
    <property type="component" value="Unassembled WGS sequence"/>
</dbReference>
<keyword evidence="7" id="KW-1185">Reference proteome</keyword>
<dbReference type="Gene3D" id="3.30.70.920">
    <property type="match status" value="1"/>
</dbReference>
<evidence type="ECO:0000256" key="1">
    <source>
        <dbReference type="ARBA" id="ARBA00023015"/>
    </source>
</evidence>
<feature type="domain" description="HTH asnC-type" evidence="5">
    <location>
        <begin position="24"/>
        <end position="85"/>
    </location>
</feature>
<dbReference type="RefSeq" id="WP_124540443.1">
    <property type="nucleotide sequence ID" value="NZ_QUSW01000003.1"/>
</dbReference>
<evidence type="ECO:0000256" key="3">
    <source>
        <dbReference type="ARBA" id="ARBA00023163"/>
    </source>
</evidence>
<dbReference type="EMBL" id="QUSW01000003">
    <property type="protein sequence ID" value="RQP23997.1"/>
    <property type="molecule type" value="Genomic_DNA"/>
</dbReference>
<feature type="region of interest" description="Disordered" evidence="4">
    <location>
        <begin position="1"/>
        <end position="23"/>
    </location>
</feature>
<dbReference type="Pfam" id="PF13412">
    <property type="entry name" value="HTH_24"/>
    <property type="match status" value="1"/>
</dbReference>
<proteinExistence type="predicted"/>
<dbReference type="SUPFAM" id="SSF54909">
    <property type="entry name" value="Dimeric alpha+beta barrel"/>
    <property type="match status" value="1"/>
</dbReference>
<dbReference type="GO" id="GO:0043565">
    <property type="term" value="F:sequence-specific DNA binding"/>
    <property type="evidence" value="ECO:0007669"/>
    <property type="project" value="InterPro"/>
</dbReference>
<organism evidence="6 7">
    <name type="scientific">Piscinibacter terrae</name>
    <dbReference type="NCBI Taxonomy" id="2496871"/>
    <lineage>
        <taxon>Bacteria</taxon>
        <taxon>Pseudomonadati</taxon>
        <taxon>Pseudomonadota</taxon>
        <taxon>Betaproteobacteria</taxon>
        <taxon>Burkholderiales</taxon>
        <taxon>Sphaerotilaceae</taxon>
        <taxon>Piscinibacter</taxon>
    </lineage>
</organism>
<dbReference type="InterPro" id="IPR011008">
    <property type="entry name" value="Dimeric_a/b-barrel"/>
</dbReference>
<keyword evidence="3" id="KW-0804">Transcription</keyword>